<dbReference type="EMBL" id="GG676046">
    <property type="protein sequence ID" value="EER12551.1"/>
    <property type="molecule type" value="Genomic_DNA"/>
</dbReference>
<accession>C5KSK2</accession>
<dbReference type="InterPro" id="IPR036322">
    <property type="entry name" value="WD40_repeat_dom_sf"/>
</dbReference>
<keyword evidence="1" id="KW-0963">Cytoplasm</keyword>
<evidence type="ECO:0000256" key="2">
    <source>
        <dbReference type="ARBA" id="ARBA00022574"/>
    </source>
</evidence>
<dbReference type="SUPFAM" id="SSF50978">
    <property type="entry name" value="WD40 repeat-like"/>
    <property type="match status" value="1"/>
</dbReference>
<dbReference type="GO" id="GO:0036156">
    <property type="term" value="C:inner dynein arm"/>
    <property type="evidence" value="ECO:0007669"/>
    <property type="project" value="TreeGrafter"/>
</dbReference>
<feature type="region of interest" description="Disordered" evidence="4">
    <location>
        <begin position="229"/>
        <end position="249"/>
    </location>
</feature>
<proteinExistence type="predicted"/>
<sequence length="397" mass="44651">MACWSPPRAKPEEQLTFHDKILRDIPLTSREWASTTHEMTDIEIRGPSPVMHNRQRQPLARYIVTKPASELGGPVHFSSGVQYEAQVASGMRLSKHAKASLREFILKPEINFAIEQALQQNETMDVFARDFDKLGVDESRMAMLDASLGSGAETGLTEWRNFHDVTYTREKRIECIHWVPGEPDVVAASYLDNLTYGQRLETMGKDLMLAVSDWEFSLWYIGGSAPSLTRPRRANMDEEEEEGDEVETARPVKSLADRIREPIFRSAAPSNYFACGACSPSRPAVLYLGRVDGSVDVWDFTDQSHQPLMSFPVTAAGLTSMTFCPEGKSLMAVGDDHGHLHVLKLPVNLVWGPDREEEIVRQILDHAYHNLDGVPERKTMLEALKQQNEKVSTTIDL</sequence>
<dbReference type="GeneID" id="9058255"/>
<evidence type="ECO:0000313" key="5">
    <source>
        <dbReference type="EMBL" id="EER12551.1"/>
    </source>
</evidence>
<feature type="compositionally biased region" description="Acidic residues" evidence="4">
    <location>
        <begin position="237"/>
        <end position="246"/>
    </location>
</feature>
<name>C5KSK2_PERM5</name>
<dbReference type="GO" id="GO:0060294">
    <property type="term" value="P:cilium movement involved in cell motility"/>
    <property type="evidence" value="ECO:0007669"/>
    <property type="project" value="TreeGrafter"/>
</dbReference>
<keyword evidence="2" id="KW-0853">WD repeat</keyword>
<dbReference type="GO" id="GO:0045503">
    <property type="term" value="F:dynein light chain binding"/>
    <property type="evidence" value="ECO:0007669"/>
    <property type="project" value="TreeGrafter"/>
</dbReference>
<dbReference type="RefSeq" id="XP_002780756.1">
    <property type="nucleotide sequence ID" value="XM_002780710.1"/>
</dbReference>
<dbReference type="InterPro" id="IPR050687">
    <property type="entry name" value="Dynein_IC"/>
</dbReference>
<dbReference type="Proteomes" id="UP000007800">
    <property type="component" value="Unassembled WGS sequence"/>
</dbReference>
<organism evidence="6">
    <name type="scientific">Perkinsus marinus (strain ATCC 50983 / TXsc)</name>
    <dbReference type="NCBI Taxonomy" id="423536"/>
    <lineage>
        <taxon>Eukaryota</taxon>
        <taxon>Sar</taxon>
        <taxon>Alveolata</taxon>
        <taxon>Perkinsozoa</taxon>
        <taxon>Perkinsea</taxon>
        <taxon>Perkinsida</taxon>
        <taxon>Perkinsidae</taxon>
        <taxon>Perkinsus</taxon>
    </lineage>
</organism>
<keyword evidence="6" id="KW-1185">Reference proteome</keyword>
<reference evidence="5 6" key="1">
    <citation type="submission" date="2008-07" db="EMBL/GenBank/DDBJ databases">
        <authorList>
            <person name="El-Sayed N."/>
            <person name="Caler E."/>
            <person name="Inman J."/>
            <person name="Amedeo P."/>
            <person name="Hass B."/>
            <person name="Wortman J."/>
        </authorList>
    </citation>
    <scope>NUCLEOTIDE SEQUENCE [LARGE SCALE GENOMIC DNA]</scope>
    <source>
        <strain evidence="6">ATCC 50983 / TXsc</strain>
    </source>
</reference>
<evidence type="ECO:0000256" key="4">
    <source>
        <dbReference type="SAM" id="MobiDB-lite"/>
    </source>
</evidence>
<dbReference type="OrthoDB" id="366230at2759"/>
<dbReference type="AlphaFoldDB" id="C5KSK2"/>
<dbReference type="InParanoid" id="C5KSK2"/>
<evidence type="ECO:0000256" key="3">
    <source>
        <dbReference type="ARBA" id="ARBA00022737"/>
    </source>
</evidence>
<dbReference type="InterPro" id="IPR015943">
    <property type="entry name" value="WD40/YVTN_repeat-like_dom_sf"/>
</dbReference>
<dbReference type="PANTHER" id="PTHR12442:SF5">
    <property type="entry name" value="DYNEIN AXONEMAL INTERMEDIATE CHAIN 3"/>
    <property type="match status" value="1"/>
</dbReference>
<dbReference type="Gene3D" id="2.130.10.10">
    <property type="entry name" value="YVTN repeat-like/Quinoprotein amine dehydrogenase"/>
    <property type="match status" value="1"/>
</dbReference>
<dbReference type="GO" id="GO:0045504">
    <property type="term" value="F:dynein heavy chain binding"/>
    <property type="evidence" value="ECO:0007669"/>
    <property type="project" value="TreeGrafter"/>
</dbReference>
<dbReference type="PANTHER" id="PTHR12442">
    <property type="entry name" value="DYNEIN INTERMEDIATE CHAIN"/>
    <property type="match status" value="1"/>
</dbReference>
<keyword evidence="3" id="KW-0677">Repeat</keyword>
<gene>
    <name evidence="5" type="ORF">Pmar_PMAR027692</name>
</gene>
<protein>
    <submittedName>
        <fullName evidence="5">Uncharacterized protein</fullName>
    </submittedName>
</protein>
<dbReference type="GO" id="GO:0036159">
    <property type="term" value="P:inner dynein arm assembly"/>
    <property type="evidence" value="ECO:0007669"/>
    <property type="project" value="TreeGrafter"/>
</dbReference>
<evidence type="ECO:0000313" key="6">
    <source>
        <dbReference type="Proteomes" id="UP000007800"/>
    </source>
</evidence>
<evidence type="ECO:0000256" key="1">
    <source>
        <dbReference type="ARBA" id="ARBA00022490"/>
    </source>
</evidence>